<keyword evidence="1" id="KW-0472">Membrane</keyword>
<name>A0A1H1G5J9_9ACTN</name>
<protein>
    <recommendedName>
        <fullName evidence="4">DUF3149 domain-containing protein</fullName>
    </recommendedName>
</protein>
<evidence type="ECO:0000313" key="2">
    <source>
        <dbReference type="EMBL" id="SDR08450.1"/>
    </source>
</evidence>
<keyword evidence="1" id="KW-1133">Transmembrane helix</keyword>
<feature type="transmembrane region" description="Helical" evidence="1">
    <location>
        <begin position="12"/>
        <end position="35"/>
    </location>
</feature>
<sequence>MLSGMTLIDFLHYGLVSLVAIAAIATVWFAFYVVYRLHSD</sequence>
<proteinExistence type="predicted"/>
<evidence type="ECO:0008006" key="4">
    <source>
        <dbReference type="Google" id="ProtNLM"/>
    </source>
</evidence>
<evidence type="ECO:0000256" key="1">
    <source>
        <dbReference type="SAM" id="Phobius"/>
    </source>
</evidence>
<reference evidence="3" key="1">
    <citation type="submission" date="2016-10" db="EMBL/GenBank/DDBJ databases">
        <authorList>
            <person name="Varghese N."/>
            <person name="Submissions S."/>
        </authorList>
    </citation>
    <scope>NUCLEOTIDE SEQUENCE [LARGE SCALE GENOMIC DNA]</scope>
    <source>
        <strain evidence="3">DSM 45459</strain>
    </source>
</reference>
<dbReference type="Proteomes" id="UP000199301">
    <property type="component" value="Unassembled WGS sequence"/>
</dbReference>
<evidence type="ECO:0000313" key="3">
    <source>
        <dbReference type="Proteomes" id="UP000199301"/>
    </source>
</evidence>
<accession>A0A1H1G5J9</accession>
<organism evidence="2 3">
    <name type="scientific">Actinopolyspora saharensis</name>
    <dbReference type="NCBI Taxonomy" id="995062"/>
    <lineage>
        <taxon>Bacteria</taxon>
        <taxon>Bacillati</taxon>
        <taxon>Actinomycetota</taxon>
        <taxon>Actinomycetes</taxon>
        <taxon>Actinopolysporales</taxon>
        <taxon>Actinopolysporaceae</taxon>
        <taxon>Actinopolyspora</taxon>
    </lineage>
</organism>
<gene>
    <name evidence="2" type="ORF">SAMN04489718_3434</name>
</gene>
<keyword evidence="3" id="KW-1185">Reference proteome</keyword>
<dbReference type="STRING" id="995062.SAMN04489718_3434"/>
<dbReference type="EMBL" id="FNKO01000002">
    <property type="protein sequence ID" value="SDR08450.1"/>
    <property type="molecule type" value="Genomic_DNA"/>
</dbReference>
<dbReference type="AlphaFoldDB" id="A0A1H1G5J9"/>
<keyword evidence="1" id="KW-0812">Transmembrane</keyword>